<dbReference type="SUPFAM" id="SSF48208">
    <property type="entry name" value="Six-hairpin glycosidases"/>
    <property type="match status" value="1"/>
</dbReference>
<protein>
    <recommendedName>
        <fullName evidence="7">Endoglucanase</fullName>
        <ecNumber evidence="7">3.2.1.4</ecNumber>
    </recommendedName>
</protein>
<keyword evidence="5 6" id="KW-0624">Polysaccharide degradation</keyword>
<comment type="catalytic activity">
    <reaction evidence="7">
        <text>Endohydrolysis of (1-&gt;4)-beta-D-glucosidic linkages in cellulose, lichenin and cereal beta-D-glucans.</text>
        <dbReference type="EC" id="3.2.1.4"/>
    </reaction>
</comment>
<gene>
    <name evidence="10" type="ORF">HBH26_12905</name>
</gene>
<evidence type="ECO:0000259" key="9">
    <source>
        <dbReference type="Pfam" id="PF02927"/>
    </source>
</evidence>
<dbReference type="CDD" id="cd02850">
    <property type="entry name" value="E_set_Cellulase_N"/>
    <property type="match status" value="1"/>
</dbReference>
<keyword evidence="3 6" id="KW-0119">Carbohydrate metabolism</keyword>
<dbReference type="Proteomes" id="UP000732399">
    <property type="component" value="Unassembled WGS sequence"/>
</dbReference>
<dbReference type="PROSITE" id="PS00698">
    <property type="entry name" value="GH9_3"/>
    <property type="match status" value="1"/>
</dbReference>
<keyword evidence="7" id="KW-0732">Signal</keyword>
<evidence type="ECO:0000256" key="2">
    <source>
        <dbReference type="ARBA" id="ARBA00022801"/>
    </source>
</evidence>
<evidence type="ECO:0000256" key="5">
    <source>
        <dbReference type="ARBA" id="ARBA00023326"/>
    </source>
</evidence>
<dbReference type="InterPro" id="IPR033126">
    <property type="entry name" value="Glyco_hydro_9_Asp/Glu_AS"/>
</dbReference>
<feature type="active site" evidence="6">
    <location>
        <position position="529"/>
    </location>
</feature>
<feature type="signal peptide" evidence="7">
    <location>
        <begin position="1"/>
        <end position="18"/>
    </location>
</feature>
<dbReference type="InterPro" id="IPR012341">
    <property type="entry name" value="6hp_glycosidase-like_sf"/>
</dbReference>
<evidence type="ECO:0000259" key="8">
    <source>
        <dbReference type="Pfam" id="PF00759"/>
    </source>
</evidence>
<dbReference type="PANTHER" id="PTHR22298">
    <property type="entry name" value="ENDO-1,4-BETA-GLUCANASE"/>
    <property type="match status" value="1"/>
</dbReference>
<evidence type="ECO:0000256" key="6">
    <source>
        <dbReference type="PROSITE-ProRule" id="PRU10060"/>
    </source>
</evidence>
<dbReference type="InterPro" id="IPR013783">
    <property type="entry name" value="Ig-like_fold"/>
</dbReference>
<dbReference type="InterPro" id="IPR001701">
    <property type="entry name" value="Glyco_hydro_9"/>
</dbReference>
<dbReference type="RefSeq" id="WP_168135037.1">
    <property type="nucleotide sequence ID" value="NZ_JAAVJH010000007.1"/>
</dbReference>
<dbReference type="SUPFAM" id="SSF81296">
    <property type="entry name" value="E set domains"/>
    <property type="match status" value="1"/>
</dbReference>
<name>A0ABX1CNE5_9SPHN</name>
<dbReference type="GO" id="GO:0016787">
    <property type="term" value="F:hydrolase activity"/>
    <property type="evidence" value="ECO:0007669"/>
    <property type="project" value="UniProtKB-KW"/>
</dbReference>
<dbReference type="EMBL" id="JAAVJH010000007">
    <property type="protein sequence ID" value="NJR79482.1"/>
    <property type="molecule type" value="Genomic_DNA"/>
</dbReference>
<evidence type="ECO:0000256" key="7">
    <source>
        <dbReference type="RuleBase" id="RU361166"/>
    </source>
</evidence>
<evidence type="ECO:0000313" key="10">
    <source>
        <dbReference type="EMBL" id="NJR79482.1"/>
    </source>
</evidence>
<keyword evidence="4 6" id="KW-0326">Glycosidase</keyword>
<dbReference type="Pfam" id="PF00759">
    <property type="entry name" value="Glyco_hydro_9"/>
    <property type="match status" value="1"/>
</dbReference>
<dbReference type="InterPro" id="IPR014756">
    <property type="entry name" value="Ig_E-set"/>
</dbReference>
<feature type="domain" description="Glycoside hydrolase family 9" evidence="8">
    <location>
        <begin position="101"/>
        <end position="541"/>
    </location>
</feature>
<dbReference type="InterPro" id="IPR008928">
    <property type="entry name" value="6-hairpin_glycosidase_sf"/>
</dbReference>
<feature type="domain" description="Cellulase Ig-like" evidence="9">
    <location>
        <begin position="9"/>
        <end position="86"/>
    </location>
</feature>
<accession>A0ABX1CNE5</accession>
<evidence type="ECO:0000256" key="3">
    <source>
        <dbReference type="ARBA" id="ARBA00023277"/>
    </source>
</evidence>
<evidence type="ECO:0000256" key="4">
    <source>
        <dbReference type="ARBA" id="ARBA00023295"/>
    </source>
</evidence>
<dbReference type="Gene3D" id="2.60.40.10">
    <property type="entry name" value="Immunoglobulins"/>
    <property type="match status" value="1"/>
</dbReference>
<evidence type="ECO:0000256" key="1">
    <source>
        <dbReference type="ARBA" id="ARBA00007072"/>
    </source>
</evidence>
<sequence length="552" mass="58818">MIAALLLAAAIRIGGVGAAPLDPKIATIETEDRAPLVWRVTDTGGRVVLSGRSVPMGRDEAAGRAVHRADLTALRVPGTYRLNAGGAIGEVTIGRGLTRALARDALRYFHHNRAGVPIEARVVGARWARPAGHPRESATCFAGMDEKGVRWPGCGYALEVTGGWYDAGDHGKYVVNGGIALWTLLNMAERGRTLPGLLEEARWEMEFLLRMQVPAGTRYAFPSGPAVDVSGMAHHKVADARWTALPMRPDRDPGPRLLYPPTTAATLNLAAVAAQGARVWRTIDPAFARRCAHASARAWRAALRNPAVLAPDAFTGSGAYGDADVSDEFFWAAAERHALTRDRALRARLTASPHYRATPAEPGWPATAALGLATLAQHGDGEARARLVAAADGYRAAAAHSGYGVPVAGKTFVWGSNAVLLNRAMILALAADWSGDRTYRAPVVATLDYLTGRNPLGRSYVAGYGPDPMRHPHHRHWANGIDPAYPAAPPGALSGGPNATPGTEAAAVLGRCAPMTCWRDDARLFSLNEVAINWNAPLVWVAAWRDATEVPR</sequence>
<dbReference type="Pfam" id="PF02927">
    <property type="entry name" value="CelD_N"/>
    <property type="match status" value="1"/>
</dbReference>
<feature type="active site" evidence="6">
    <location>
        <position position="520"/>
    </location>
</feature>
<reference evidence="10 11" key="1">
    <citation type="submission" date="2020-03" db="EMBL/GenBank/DDBJ databases">
        <authorList>
            <person name="Wang L."/>
            <person name="He N."/>
            <person name="Li Y."/>
            <person name="Fang Y."/>
            <person name="Zhang F."/>
        </authorList>
    </citation>
    <scope>NUCLEOTIDE SEQUENCE [LARGE SCALE GENOMIC DNA]</scope>
    <source>
        <strain evidence="10 11">36D10-4-7</strain>
    </source>
</reference>
<keyword evidence="2 6" id="KW-0378">Hydrolase</keyword>
<keyword evidence="11" id="KW-1185">Reference proteome</keyword>
<evidence type="ECO:0000313" key="11">
    <source>
        <dbReference type="Proteomes" id="UP000732399"/>
    </source>
</evidence>
<feature type="chain" id="PRO_5044985845" description="Endoglucanase" evidence="7">
    <location>
        <begin position="19"/>
        <end position="552"/>
    </location>
</feature>
<comment type="similarity">
    <text evidence="1 6 7">Belongs to the glycosyl hydrolase 9 (cellulase E) family.</text>
</comment>
<organism evidence="10 11">
    <name type="scientific">Sphingomonas corticis</name>
    <dbReference type="NCBI Taxonomy" id="2722791"/>
    <lineage>
        <taxon>Bacteria</taxon>
        <taxon>Pseudomonadati</taxon>
        <taxon>Pseudomonadota</taxon>
        <taxon>Alphaproteobacteria</taxon>
        <taxon>Sphingomonadales</taxon>
        <taxon>Sphingomonadaceae</taxon>
        <taxon>Sphingomonas</taxon>
    </lineage>
</organism>
<dbReference type="EC" id="3.2.1.4" evidence="7"/>
<dbReference type="InterPro" id="IPR004197">
    <property type="entry name" value="Cellulase_Ig-like"/>
</dbReference>
<dbReference type="Gene3D" id="1.50.10.10">
    <property type="match status" value="1"/>
</dbReference>
<keyword evidence="7" id="KW-0136">Cellulose degradation</keyword>
<proteinExistence type="inferred from homology"/>
<comment type="caution">
    <text evidence="10">The sequence shown here is derived from an EMBL/GenBank/DDBJ whole genome shotgun (WGS) entry which is preliminary data.</text>
</comment>